<evidence type="ECO:0000313" key="3">
    <source>
        <dbReference type="EMBL" id="POM78642.1"/>
    </source>
</evidence>
<feature type="domain" description="Endoribonuclease L-PSP/chorismate mutase-like" evidence="1">
    <location>
        <begin position="5"/>
        <end position="143"/>
    </location>
</feature>
<protein>
    <submittedName>
        <fullName evidence="2">Endoribonuclease L-PSP</fullName>
    </submittedName>
</protein>
<dbReference type="CDD" id="cd02199">
    <property type="entry name" value="YjgF_YER057c_UK114_like_1"/>
    <property type="match status" value="1"/>
</dbReference>
<keyword evidence="4" id="KW-1185">Reference proteome</keyword>
<dbReference type="Proteomes" id="UP000237271">
    <property type="component" value="Unassembled WGS sequence"/>
</dbReference>
<dbReference type="SUPFAM" id="SSF55298">
    <property type="entry name" value="YjgF-like"/>
    <property type="match status" value="1"/>
</dbReference>
<evidence type="ECO:0000259" key="1">
    <source>
        <dbReference type="Pfam" id="PF14588"/>
    </source>
</evidence>
<dbReference type="PANTHER" id="PTHR43760:SF1">
    <property type="entry name" value="ENDORIBONUCLEASE L-PSP_CHORISMATE MUTASE-LIKE DOMAIN-CONTAINING PROTEIN"/>
    <property type="match status" value="1"/>
</dbReference>
<dbReference type="InterPro" id="IPR013813">
    <property type="entry name" value="Endoribo_LPSP/chorism_mut-like"/>
</dbReference>
<evidence type="ECO:0000313" key="4">
    <source>
        <dbReference type="Proteomes" id="UP000237271"/>
    </source>
</evidence>
<dbReference type="EMBL" id="NCKW01001945">
    <property type="protein sequence ID" value="POM78642.1"/>
    <property type="molecule type" value="Genomic_DNA"/>
</dbReference>
<comment type="caution">
    <text evidence="2">The sequence shown here is derived from an EMBL/GenBank/DDBJ whole genome shotgun (WGS) entry which is preliminary data.</text>
</comment>
<gene>
    <name evidence="2" type="ORF">PHPALM_17684</name>
    <name evidence="3" type="ORF">PHPALM_3807</name>
</gene>
<dbReference type="Gene3D" id="3.30.1330.40">
    <property type="entry name" value="RutC-like"/>
    <property type="match status" value="1"/>
</dbReference>
<reference evidence="2" key="2">
    <citation type="submission" date="2017-04" db="EMBL/GenBank/DDBJ databases">
        <authorList>
            <person name="Ali S."/>
            <person name="Shao J."/>
            <person name="Larry D.J."/>
            <person name="Kronmiller B."/>
            <person name="Shen D."/>
            <person name="Strem M.D."/>
            <person name="Melnick R.L."/>
            <person name="Guiltinan M.J."/>
            <person name="Tyler B.M."/>
            <person name="Meinhardt L.W."/>
            <person name="Bailey B.A."/>
        </authorList>
    </citation>
    <scope>NUCLEOTIDE SEQUENCE</scope>
    <source>
        <strain evidence="2">Sbr112.9</strain>
        <tissue evidence="2">Mycelia</tissue>
    </source>
</reference>
<name>A0A2P4XLL7_9STRA</name>
<dbReference type="InterPro" id="IPR035959">
    <property type="entry name" value="RutC-like_sf"/>
</dbReference>
<dbReference type="Pfam" id="PF14588">
    <property type="entry name" value="YjgF_endoribonc"/>
    <property type="match status" value="1"/>
</dbReference>
<organism evidence="2 4">
    <name type="scientific">Phytophthora palmivora</name>
    <dbReference type="NCBI Taxonomy" id="4796"/>
    <lineage>
        <taxon>Eukaryota</taxon>
        <taxon>Sar</taxon>
        <taxon>Stramenopiles</taxon>
        <taxon>Oomycota</taxon>
        <taxon>Peronosporomycetes</taxon>
        <taxon>Peronosporales</taxon>
        <taxon>Peronosporaceae</taxon>
        <taxon>Phytophthora</taxon>
    </lineage>
</organism>
<sequence length="160" mass="16714">MGKIEDRLAELGYELPVAGVPKGNYVNVVRTGDYIYTAGHLPVTPAGELITGKVGKDLTTEEGYAAAQRVALALLATLKKELGELDHIKRVVKLTGFVNCVDTFTAQPGVINGASDTVAEIFGDKGKHARSAVGTNALPLNVAVEIEAVVEVETGAPSLS</sequence>
<reference evidence="2 4" key="1">
    <citation type="journal article" date="2017" name="Genome Biol. Evol.">
        <title>Phytophthora megakarya and P. palmivora, closely related causal agents of cacao black pod rot, underwent increases in genome sizes and gene numbers by different mechanisms.</title>
        <authorList>
            <person name="Ali S.S."/>
            <person name="Shao J."/>
            <person name="Lary D.J."/>
            <person name="Kronmiller B."/>
            <person name="Shen D."/>
            <person name="Strem M.D."/>
            <person name="Amoako-Attah I."/>
            <person name="Akrofi A.Y."/>
            <person name="Begoude B.A."/>
            <person name="Ten Hoopen G.M."/>
            <person name="Coulibaly K."/>
            <person name="Kebe B.I."/>
            <person name="Melnick R.L."/>
            <person name="Guiltinan M.J."/>
            <person name="Tyler B.M."/>
            <person name="Meinhardt L.W."/>
            <person name="Bailey B.A."/>
        </authorList>
    </citation>
    <scope>NUCLEOTIDE SEQUENCE [LARGE SCALE GENOMIC DNA]</scope>
    <source>
        <strain evidence="4">sbr112.9</strain>
        <strain evidence="2">Sbr112.9</strain>
    </source>
</reference>
<dbReference type="AlphaFoldDB" id="A0A2P4XLL7"/>
<dbReference type="PANTHER" id="PTHR43760">
    <property type="entry name" value="ENDORIBONUCLEASE-RELATED"/>
    <property type="match status" value="1"/>
</dbReference>
<dbReference type="EMBL" id="NCKW01009613">
    <property type="protein sequence ID" value="POM66452.1"/>
    <property type="molecule type" value="Genomic_DNA"/>
</dbReference>
<proteinExistence type="predicted"/>
<dbReference type="OrthoDB" id="309640at2759"/>
<accession>A0A2P4XLL7</accession>
<evidence type="ECO:0000313" key="2">
    <source>
        <dbReference type="EMBL" id="POM66452.1"/>
    </source>
</evidence>